<evidence type="ECO:0000256" key="6">
    <source>
        <dbReference type="SAM" id="Phobius"/>
    </source>
</evidence>
<feature type="transmembrane region" description="Helical" evidence="6">
    <location>
        <begin position="7"/>
        <end position="30"/>
    </location>
</feature>
<feature type="transmembrane region" description="Helical" evidence="6">
    <location>
        <begin position="220"/>
        <end position="238"/>
    </location>
</feature>
<evidence type="ECO:0000256" key="4">
    <source>
        <dbReference type="ARBA" id="ARBA00022989"/>
    </source>
</evidence>
<keyword evidence="4 6" id="KW-1133">Transmembrane helix</keyword>
<feature type="transmembrane region" description="Helical" evidence="6">
    <location>
        <begin position="99"/>
        <end position="119"/>
    </location>
</feature>
<evidence type="ECO:0000256" key="2">
    <source>
        <dbReference type="ARBA" id="ARBA00022475"/>
    </source>
</evidence>
<feature type="transmembrane region" description="Helical" evidence="6">
    <location>
        <begin position="190"/>
        <end position="208"/>
    </location>
</feature>
<dbReference type="PANTHER" id="PTHR32322">
    <property type="entry name" value="INNER MEMBRANE TRANSPORTER"/>
    <property type="match status" value="1"/>
</dbReference>
<dbReference type="InterPro" id="IPR000620">
    <property type="entry name" value="EamA_dom"/>
</dbReference>
<dbReference type="PANTHER" id="PTHR32322:SF18">
    <property type="entry name" value="S-ADENOSYLMETHIONINE_S-ADENOSYLHOMOCYSTEINE TRANSPORTER"/>
    <property type="match status" value="1"/>
</dbReference>
<keyword evidence="5 6" id="KW-0472">Membrane</keyword>
<feature type="transmembrane region" description="Helical" evidence="6">
    <location>
        <begin position="273"/>
        <end position="291"/>
    </location>
</feature>
<comment type="caution">
    <text evidence="8">The sequence shown here is derived from an EMBL/GenBank/DDBJ whole genome shotgun (WGS) entry which is preliminary data.</text>
</comment>
<accession>A0A928GGB3</accession>
<name>A0A928GGB3_XYLRU</name>
<sequence length="298" mass="33306">MTNYRFFYHIVALLVASIWGSTFIFTKLLLLGGMTAAQIFVLRFIIAYVLLLVYSIYKRGRLFAASWRHELLMMALGVVGGSLYFLTENSAMNYTTTTNTSIIVSLCPLFASALIGAVYKSQRLNRVQTLGTVMAAAGVVVVVMNGRFVLHLSPLGDALAFMACLCWAVYSLLMIPATKRYNTLFITRKVFFYGLVSMIPYFMVYPGLGVDIVLSQPKLLANLLFLGCIASMGCYLAWNWVLKKLGALICTNYVYFNPVVTVIFAWAILSEQITLYFVLGTAFILTGMYLAEKHHSHQ</sequence>
<evidence type="ECO:0000256" key="5">
    <source>
        <dbReference type="ARBA" id="ARBA00023136"/>
    </source>
</evidence>
<dbReference type="InterPro" id="IPR037185">
    <property type="entry name" value="EmrE-like"/>
</dbReference>
<dbReference type="AlphaFoldDB" id="A0A928GGB3"/>
<gene>
    <name evidence="8" type="ORF">E7102_01225</name>
</gene>
<feature type="domain" description="EamA" evidence="7">
    <location>
        <begin position="155"/>
        <end position="290"/>
    </location>
</feature>
<evidence type="ECO:0000256" key="3">
    <source>
        <dbReference type="ARBA" id="ARBA00022692"/>
    </source>
</evidence>
<evidence type="ECO:0000259" key="7">
    <source>
        <dbReference type="Pfam" id="PF00892"/>
    </source>
</evidence>
<dbReference type="InterPro" id="IPR050638">
    <property type="entry name" value="AA-Vitamin_Transporters"/>
</dbReference>
<evidence type="ECO:0000256" key="1">
    <source>
        <dbReference type="ARBA" id="ARBA00004651"/>
    </source>
</evidence>
<dbReference type="Proteomes" id="UP000763088">
    <property type="component" value="Unassembled WGS sequence"/>
</dbReference>
<feature type="transmembrane region" description="Helical" evidence="6">
    <location>
        <begin position="69"/>
        <end position="87"/>
    </location>
</feature>
<evidence type="ECO:0000313" key="9">
    <source>
        <dbReference type="Proteomes" id="UP000763088"/>
    </source>
</evidence>
<dbReference type="Pfam" id="PF00892">
    <property type="entry name" value="EamA"/>
    <property type="match status" value="2"/>
</dbReference>
<dbReference type="EMBL" id="SUYD01000001">
    <property type="protein sequence ID" value="MBE6265084.1"/>
    <property type="molecule type" value="Genomic_DNA"/>
</dbReference>
<feature type="transmembrane region" description="Helical" evidence="6">
    <location>
        <begin position="158"/>
        <end position="178"/>
    </location>
</feature>
<reference evidence="8" key="1">
    <citation type="submission" date="2019-04" db="EMBL/GenBank/DDBJ databases">
        <title>Evolution of Biomass-Degrading Anaerobic Consortia Revealed by Metagenomics.</title>
        <authorList>
            <person name="Peng X."/>
        </authorList>
    </citation>
    <scope>NUCLEOTIDE SEQUENCE</scope>
    <source>
        <strain evidence="8">SIG141</strain>
    </source>
</reference>
<keyword evidence="3 6" id="KW-0812">Transmembrane</keyword>
<feature type="transmembrane region" description="Helical" evidence="6">
    <location>
        <begin position="245"/>
        <end position="267"/>
    </location>
</feature>
<keyword evidence="2" id="KW-1003">Cell membrane</keyword>
<dbReference type="SUPFAM" id="SSF103481">
    <property type="entry name" value="Multidrug resistance efflux transporter EmrE"/>
    <property type="match status" value="2"/>
</dbReference>
<organism evidence="8 9">
    <name type="scientific">Xylanibacter ruminicola</name>
    <name type="common">Prevotella ruminicola</name>
    <dbReference type="NCBI Taxonomy" id="839"/>
    <lineage>
        <taxon>Bacteria</taxon>
        <taxon>Pseudomonadati</taxon>
        <taxon>Bacteroidota</taxon>
        <taxon>Bacteroidia</taxon>
        <taxon>Bacteroidales</taxon>
        <taxon>Prevotellaceae</taxon>
        <taxon>Xylanibacter</taxon>
    </lineage>
</organism>
<proteinExistence type="predicted"/>
<evidence type="ECO:0000313" key="8">
    <source>
        <dbReference type="EMBL" id="MBE6265084.1"/>
    </source>
</evidence>
<feature type="transmembrane region" description="Helical" evidence="6">
    <location>
        <begin position="131"/>
        <end position="152"/>
    </location>
</feature>
<protein>
    <submittedName>
        <fullName evidence="8">DMT family transporter</fullName>
    </submittedName>
</protein>
<feature type="transmembrane region" description="Helical" evidence="6">
    <location>
        <begin position="36"/>
        <end position="57"/>
    </location>
</feature>
<comment type="subcellular location">
    <subcellularLocation>
        <location evidence="1">Cell membrane</location>
        <topology evidence="1">Multi-pass membrane protein</topology>
    </subcellularLocation>
</comment>
<feature type="domain" description="EamA" evidence="7">
    <location>
        <begin position="9"/>
        <end position="143"/>
    </location>
</feature>
<dbReference type="GO" id="GO:0005886">
    <property type="term" value="C:plasma membrane"/>
    <property type="evidence" value="ECO:0007669"/>
    <property type="project" value="UniProtKB-SubCell"/>
</dbReference>